<gene>
    <name evidence="5" type="ORF">AJ80_02253</name>
</gene>
<keyword evidence="1" id="KW-0132">Cell division</keyword>
<feature type="compositionally biased region" description="Basic and acidic residues" evidence="3">
    <location>
        <begin position="54"/>
        <end position="71"/>
    </location>
</feature>
<feature type="compositionally biased region" description="Acidic residues" evidence="3">
    <location>
        <begin position="531"/>
        <end position="541"/>
    </location>
</feature>
<feature type="compositionally biased region" description="Acidic residues" evidence="3">
    <location>
        <begin position="672"/>
        <end position="685"/>
    </location>
</feature>
<dbReference type="Pfam" id="PF08174">
    <property type="entry name" value="Anillin"/>
    <property type="match status" value="1"/>
</dbReference>
<proteinExistence type="predicted"/>
<feature type="compositionally biased region" description="Polar residues" evidence="3">
    <location>
        <begin position="574"/>
        <end position="584"/>
    </location>
</feature>
<feature type="compositionally biased region" description="Low complexity" evidence="3">
    <location>
        <begin position="72"/>
        <end position="82"/>
    </location>
</feature>
<dbReference type="GO" id="GO:0005525">
    <property type="term" value="F:GTP binding"/>
    <property type="evidence" value="ECO:0007669"/>
    <property type="project" value="TreeGrafter"/>
</dbReference>
<feature type="compositionally biased region" description="Polar residues" evidence="3">
    <location>
        <begin position="372"/>
        <end position="387"/>
    </location>
</feature>
<dbReference type="PROSITE" id="PS50003">
    <property type="entry name" value="PH_DOMAIN"/>
    <property type="match status" value="1"/>
</dbReference>
<dbReference type="GO" id="GO:0051301">
    <property type="term" value="P:cell division"/>
    <property type="evidence" value="ECO:0007669"/>
    <property type="project" value="UniProtKB-KW"/>
</dbReference>
<feature type="compositionally biased region" description="Polar residues" evidence="3">
    <location>
        <begin position="460"/>
        <end position="497"/>
    </location>
</feature>
<feature type="region of interest" description="Disordered" evidence="3">
    <location>
        <begin position="852"/>
        <end position="923"/>
    </location>
</feature>
<comment type="caution">
    <text evidence="5">The sequence shown here is derived from an EMBL/GenBank/DDBJ whole genome shotgun (WGS) entry which is preliminary data.</text>
</comment>
<accession>A0A2B7YSQ3</accession>
<dbReference type="SMART" id="SM00233">
    <property type="entry name" value="PH"/>
    <property type="match status" value="1"/>
</dbReference>
<feature type="compositionally biased region" description="Pro residues" evidence="3">
    <location>
        <begin position="1354"/>
        <end position="1365"/>
    </location>
</feature>
<feature type="region of interest" description="Disordered" evidence="3">
    <location>
        <begin position="1022"/>
        <end position="1045"/>
    </location>
</feature>
<keyword evidence="2" id="KW-0131">Cell cycle</keyword>
<protein>
    <recommendedName>
        <fullName evidence="4">PH domain-containing protein</fullName>
    </recommendedName>
</protein>
<feature type="compositionally biased region" description="Polar residues" evidence="3">
    <location>
        <begin position="146"/>
        <end position="156"/>
    </location>
</feature>
<feature type="domain" description="PH" evidence="4">
    <location>
        <begin position="1198"/>
        <end position="1319"/>
    </location>
</feature>
<feature type="region of interest" description="Disordered" evidence="3">
    <location>
        <begin position="646"/>
        <end position="697"/>
    </location>
</feature>
<feature type="compositionally biased region" description="Basic and acidic residues" evidence="3">
    <location>
        <begin position="422"/>
        <end position="431"/>
    </location>
</feature>
<dbReference type="STRING" id="1447883.A0A2B7YSQ3"/>
<evidence type="ECO:0000259" key="4">
    <source>
        <dbReference type="PROSITE" id="PS50003"/>
    </source>
</evidence>
<feature type="compositionally biased region" description="Polar residues" evidence="3">
    <location>
        <begin position="17"/>
        <end position="49"/>
    </location>
</feature>
<feature type="region of interest" description="Disordered" evidence="3">
    <location>
        <begin position="1338"/>
        <end position="1416"/>
    </location>
</feature>
<dbReference type="FunFam" id="2.30.29.30:FF:000311">
    <property type="entry name" value="GTP binding protein (Bud4)"/>
    <property type="match status" value="1"/>
</dbReference>
<dbReference type="InterPro" id="IPR001849">
    <property type="entry name" value="PH_domain"/>
</dbReference>
<feature type="region of interest" description="Disordered" evidence="3">
    <location>
        <begin position="731"/>
        <end position="800"/>
    </location>
</feature>
<dbReference type="Gene3D" id="2.30.29.30">
    <property type="entry name" value="Pleckstrin-homology domain (PH domain)/Phosphotyrosine-binding domain (PTB)"/>
    <property type="match status" value="1"/>
</dbReference>
<evidence type="ECO:0000256" key="2">
    <source>
        <dbReference type="ARBA" id="ARBA00023306"/>
    </source>
</evidence>
<dbReference type="PANTHER" id="PTHR36100">
    <property type="entry name" value="BUD SITE SELECTION PROTEIN 4"/>
    <property type="match status" value="1"/>
</dbReference>
<sequence>MANGQRPLSELSPAAQRRNSPSWNQSTRGSINGDSSPFDSSPFNTSQSPRLFWKGREASPFRSDSENKSPYEPDYSSSPSKRSSIENLKRASRVKNSSMFAREQKQEYDPSQVRVLERPLASGRPLSMQFQSSNNPGGPVDARRQLPSQFLQSLQNKDLGKAPAFTMSSPARPGSSLSTGSQSSPTKSSLSKRGQFGNRSSPFDPESQIWSDNEEAAHDQSQLTTRSRAHAKSVTFDAAPPQINEYEMTTPAPSSIASSREGSYDSAEFEDSFDHGIEDSFDASLEDTEKTPVVLPDEWRYMSPDSANSDMMNEEDDPFTNDYGSPAPDARPSPLRESQLSRVESLDSNGERRPLPPLPSSSAQPSPDQSSKLASTLERASSVQRTLPSPLRPASYSKADIGSGSMSLEDRLQLMMMQDQQRSPEAEAQRERRMRRAGAKDRSFDRDESKHPFEYEDESSFNLGSSPPQISRESILQNLRSHNHSFSDASDVSSQRSETPRYQLPLDPDVPIPSLEGGDEVEEEIVVKEENDQDDQEDQDLDLYAIPEYYSQNMDDSSIAGESEFDYAEDDNASHYSQALQDNEPSPFHEAHEASEDQSTPVPESTKDVQGLDSDANTHHLSISGLMENEHEFDVDLRSYIDQSSTIEERPMTAPHLSLTSFRNSLQRPETPEDQVDTLGEEPEEALTPQSVIHRPMDEELVEEEPLDVEELAEPPLNIPEPIATVRVPSGALQTRPSLTPADPASMAATRRKVSGQSTRVPSIPEMEHREAALEGVNDSDGSADEGSTGDTRLSTIGEAPQEKRLSSLVKLSIPVSASDEGLGFGLDQEFDRLIEAQKRGYLMRQNTKVVVASSRPEENPRGPVQGDSQASKSVPSSPRKASQQTWTTEPWSPSTRRQSIKVSGAFPKKKPVGGAVPPLPGQESIVKEPIIETSDANAEGLDFDDGEERGRLFVKVVGVRDLDLPLPRGERSYFALTLDNGLHCVTTAWLELGKSAPIGQEFELVVLNELEFQLTLQMKPDQLKPKTQPAPASVPAKSKSQKTSAFSRVFASPKKRKEMELRQQLEADQLKQKQAEERALAEKADPWEKLRTLVASDGSFARAYISLTDFESQAFGRPFTTFVTCFNEWAVDKTINNSKSKRNPAGSGTQLRPPYQVGSLELQLLYVPKPKGATDDDMPKSMNACIREMRDADNLTSRSWEGFLSQQGGDCPYWRRRFFKLRGTELTAFHQTTGQRRAIINLSKAKKLIDDRSTLTQKETTAKGGGRRKSAFAEEEDGYMFVEEGFRIRFANGEVIDFYADSAAEKDGWMNVLAETVGKGHSSGGKSKSWTELVFQHEKAQQKAQPANGGGAAPPPPRQAPPKPLVSAPSSPRKEGFTSMLPPPAPPAKSRHQHTRSEPVIGTPDQRRKMKSLKF</sequence>
<feature type="compositionally biased region" description="Low complexity" evidence="3">
    <location>
        <begin position="360"/>
        <end position="371"/>
    </location>
</feature>
<evidence type="ECO:0000256" key="3">
    <source>
        <dbReference type="SAM" id="MobiDB-lite"/>
    </source>
</evidence>
<dbReference type="InterPro" id="IPR011993">
    <property type="entry name" value="PH-like_dom_sf"/>
</dbReference>
<dbReference type="CDD" id="cd13278">
    <property type="entry name" value="PH_Bud4"/>
    <property type="match status" value="1"/>
</dbReference>
<evidence type="ECO:0000313" key="5">
    <source>
        <dbReference type="EMBL" id="PGH23647.1"/>
    </source>
</evidence>
<reference evidence="5 6" key="1">
    <citation type="submission" date="2017-10" db="EMBL/GenBank/DDBJ databases">
        <title>Comparative genomics in systemic dimorphic fungi from Ajellomycetaceae.</title>
        <authorList>
            <person name="Munoz J.F."/>
            <person name="Mcewen J.G."/>
            <person name="Clay O.K."/>
            <person name="Cuomo C.A."/>
        </authorList>
    </citation>
    <scope>NUCLEOTIDE SEQUENCE [LARGE SCALE GENOMIC DNA]</scope>
    <source>
        <strain evidence="5 6">UAMH7299</strain>
    </source>
</reference>
<evidence type="ECO:0000256" key="1">
    <source>
        <dbReference type="ARBA" id="ARBA00022618"/>
    </source>
</evidence>
<dbReference type="Pfam" id="PF00169">
    <property type="entry name" value="PH"/>
    <property type="match status" value="1"/>
</dbReference>
<feature type="compositionally biased region" description="Polar residues" evidence="3">
    <location>
        <begin position="251"/>
        <end position="261"/>
    </location>
</feature>
<dbReference type="OrthoDB" id="2123378at2759"/>
<feature type="compositionally biased region" description="Polar residues" evidence="3">
    <location>
        <begin position="336"/>
        <end position="348"/>
    </location>
</feature>
<feature type="compositionally biased region" description="Polar residues" evidence="3">
    <location>
        <begin position="867"/>
        <end position="902"/>
    </location>
</feature>
<dbReference type="SUPFAM" id="SSF50729">
    <property type="entry name" value="PH domain-like"/>
    <property type="match status" value="1"/>
</dbReference>
<dbReference type="Proteomes" id="UP000224634">
    <property type="component" value="Unassembled WGS sequence"/>
</dbReference>
<evidence type="ECO:0000313" key="6">
    <source>
        <dbReference type="Proteomes" id="UP000224634"/>
    </source>
</evidence>
<name>A0A2B7YSQ3_POLH7</name>
<dbReference type="PANTHER" id="PTHR36100:SF1">
    <property type="entry name" value="BUD SITE SELECTION PROTEIN 4"/>
    <property type="match status" value="1"/>
</dbReference>
<feature type="region of interest" description="Disordered" evidence="3">
    <location>
        <begin position="1"/>
        <end position="619"/>
    </location>
</feature>
<organism evidence="5 6">
    <name type="scientific">Polytolypa hystricis (strain UAMH7299)</name>
    <dbReference type="NCBI Taxonomy" id="1447883"/>
    <lineage>
        <taxon>Eukaryota</taxon>
        <taxon>Fungi</taxon>
        <taxon>Dikarya</taxon>
        <taxon>Ascomycota</taxon>
        <taxon>Pezizomycotina</taxon>
        <taxon>Eurotiomycetes</taxon>
        <taxon>Eurotiomycetidae</taxon>
        <taxon>Onygenales</taxon>
        <taxon>Onygenales incertae sedis</taxon>
        <taxon>Polytolypa</taxon>
    </lineage>
</organism>
<dbReference type="InterPro" id="IPR052007">
    <property type="entry name" value="Bud4"/>
</dbReference>
<keyword evidence="6" id="KW-1185">Reference proteome</keyword>
<feature type="compositionally biased region" description="Polar residues" evidence="3">
    <location>
        <begin position="658"/>
        <end position="668"/>
    </location>
</feature>
<feature type="compositionally biased region" description="Basic and acidic residues" evidence="3">
    <location>
        <begin position="438"/>
        <end position="454"/>
    </location>
</feature>
<dbReference type="EMBL" id="PDNA01000021">
    <property type="protein sequence ID" value="PGH23647.1"/>
    <property type="molecule type" value="Genomic_DNA"/>
</dbReference>
<dbReference type="InterPro" id="IPR012966">
    <property type="entry name" value="AHD"/>
</dbReference>
<feature type="compositionally biased region" description="Low complexity" evidence="3">
    <location>
        <begin position="173"/>
        <end position="192"/>
    </location>
</feature>